<keyword evidence="11" id="KW-0862">Zinc</keyword>
<comment type="subcellular location">
    <subcellularLocation>
        <location evidence="1">Membrane</location>
        <topology evidence="1">Multi-pass membrane protein</topology>
    </subcellularLocation>
</comment>
<dbReference type="Proteomes" id="UP000678499">
    <property type="component" value="Unassembled WGS sequence"/>
</dbReference>
<evidence type="ECO:0000256" key="12">
    <source>
        <dbReference type="ARBA" id="ARBA00022840"/>
    </source>
</evidence>
<dbReference type="GO" id="GO:0003899">
    <property type="term" value="F:DNA-directed RNA polymerase activity"/>
    <property type="evidence" value="ECO:0007669"/>
    <property type="project" value="UniProtKB-EC"/>
</dbReference>
<dbReference type="EMBL" id="OA882694">
    <property type="protein sequence ID" value="CAD7276582.1"/>
    <property type="molecule type" value="Genomic_DNA"/>
</dbReference>
<dbReference type="InterPro" id="IPR037033">
    <property type="entry name" value="DNA-dir_RNAP_su2_hyb_sf"/>
</dbReference>
<keyword evidence="8" id="KW-0479">Metal-binding</keyword>
<dbReference type="InterPro" id="IPR027417">
    <property type="entry name" value="P-loop_NTPase"/>
</dbReference>
<dbReference type="InterPro" id="IPR003593">
    <property type="entry name" value="AAA+_ATPase"/>
</dbReference>
<feature type="transmembrane region" description="Helical" evidence="17">
    <location>
        <begin position="387"/>
        <end position="410"/>
    </location>
</feature>
<dbReference type="InterPro" id="IPR003439">
    <property type="entry name" value="ABC_transporter-like_ATP-bd"/>
</dbReference>
<dbReference type="InterPro" id="IPR007644">
    <property type="entry name" value="RNA_pol_bsu_protrusion"/>
</dbReference>
<evidence type="ECO:0000256" key="9">
    <source>
        <dbReference type="ARBA" id="ARBA00022741"/>
    </source>
</evidence>
<dbReference type="GO" id="GO:0016020">
    <property type="term" value="C:membrane"/>
    <property type="evidence" value="ECO:0007669"/>
    <property type="project" value="UniProtKB-SubCell"/>
</dbReference>
<dbReference type="Gene3D" id="3.90.1110.10">
    <property type="entry name" value="RNA polymerase Rpb2, domain 2"/>
    <property type="match status" value="1"/>
</dbReference>
<evidence type="ECO:0000256" key="8">
    <source>
        <dbReference type="ARBA" id="ARBA00022723"/>
    </source>
</evidence>
<dbReference type="PROSITE" id="PS50893">
    <property type="entry name" value="ABC_TRANSPORTER_2"/>
    <property type="match status" value="2"/>
</dbReference>
<dbReference type="PANTHER" id="PTHR19229:SF250">
    <property type="entry name" value="ABC TRANSPORTER DOMAIN-CONTAINING PROTEIN-RELATED"/>
    <property type="match status" value="1"/>
</dbReference>
<evidence type="ECO:0000256" key="3">
    <source>
        <dbReference type="ARBA" id="ARBA00012418"/>
    </source>
</evidence>
<dbReference type="Pfam" id="PF04565">
    <property type="entry name" value="RNA_pol_Rpb2_3"/>
    <property type="match status" value="1"/>
</dbReference>
<dbReference type="EC" id="2.7.7.6" evidence="3"/>
<dbReference type="GO" id="GO:0032549">
    <property type="term" value="F:ribonucleoside binding"/>
    <property type="evidence" value="ECO:0007669"/>
    <property type="project" value="InterPro"/>
</dbReference>
<dbReference type="Pfam" id="PF00005">
    <property type="entry name" value="ABC_tran"/>
    <property type="match status" value="2"/>
</dbReference>
<keyword evidence="15" id="KW-0804">Transcription</keyword>
<keyword evidence="10" id="KW-0863">Zinc-finger</keyword>
<evidence type="ECO:0000256" key="5">
    <source>
        <dbReference type="ARBA" id="ARBA00022679"/>
    </source>
</evidence>
<evidence type="ECO:0000313" key="19">
    <source>
        <dbReference type="EMBL" id="CAD7276582.1"/>
    </source>
</evidence>
<dbReference type="FunFam" id="2.40.270.10:FF:000006">
    <property type="entry name" value="DNA-directed RNA polymerase subunit beta"/>
    <property type="match status" value="1"/>
</dbReference>
<feature type="transmembrane region" description="Helical" evidence="17">
    <location>
        <begin position="456"/>
        <end position="478"/>
    </location>
</feature>
<keyword evidence="6 17" id="KW-0812">Transmembrane</keyword>
<keyword evidence="9" id="KW-0547">Nucleotide-binding</keyword>
<feature type="domain" description="ABC transporter" evidence="18">
    <location>
        <begin position="587"/>
        <end position="820"/>
    </location>
</feature>
<evidence type="ECO:0000313" key="20">
    <source>
        <dbReference type="Proteomes" id="UP000678499"/>
    </source>
</evidence>
<dbReference type="Gene3D" id="3.90.1070.20">
    <property type="match status" value="1"/>
</dbReference>
<dbReference type="GO" id="GO:0016887">
    <property type="term" value="F:ATP hydrolysis activity"/>
    <property type="evidence" value="ECO:0007669"/>
    <property type="project" value="InterPro"/>
</dbReference>
<dbReference type="SUPFAM" id="SSF64484">
    <property type="entry name" value="beta and beta-prime subunits of DNA dependent RNA-polymerase"/>
    <property type="match status" value="1"/>
</dbReference>
<keyword evidence="7" id="KW-0548">Nucleotidyltransferase</keyword>
<feature type="transmembrane region" description="Helical" evidence="17">
    <location>
        <begin position="1301"/>
        <end position="1322"/>
    </location>
</feature>
<dbReference type="FunFam" id="3.40.50.300:FF:000933">
    <property type="entry name" value="ABC transporter A family member 7"/>
    <property type="match status" value="1"/>
</dbReference>
<dbReference type="InterPro" id="IPR014724">
    <property type="entry name" value="RNA_pol_RPB2_OB-fold"/>
</dbReference>
<dbReference type="InterPro" id="IPR007120">
    <property type="entry name" value="DNA-dir_RNAP_su2_dom"/>
</dbReference>
<feature type="transmembrane region" description="Helical" evidence="17">
    <location>
        <begin position="1228"/>
        <end position="1255"/>
    </location>
</feature>
<keyword evidence="4" id="KW-0240">DNA-directed RNA polymerase</keyword>
<dbReference type="InterPro" id="IPR013525">
    <property type="entry name" value="ABC2_TM"/>
</dbReference>
<dbReference type="Pfam" id="PF04567">
    <property type="entry name" value="RNA_pol_Rpb2_5"/>
    <property type="match status" value="1"/>
</dbReference>
<dbReference type="GO" id="GO:0008270">
    <property type="term" value="F:zinc ion binding"/>
    <property type="evidence" value="ECO:0007669"/>
    <property type="project" value="UniProtKB-KW"/>
</dbReference>
<dbReference type="GO" id="GO:0005319">
    <property type="term" value="F:lipid transporter activity"/>
    <property type="evidence" value="ECO:0007669"/>
    <property type="project" value="TreeGrafter"/>
</dbReference>
<dbReference type="GO" id="GO:0005524">
    <property type="term" value="F:ATP binding"/>
    <property type="evidence" value="ECO:0007669"/>
    <property type="project" value="UniProtKB-KW"/>
</dbReference>
<dbReference type="FunFam" id="3.90.1070.20:FF:000002">
    <property type="entry name" value="DNA-directed RNA polymerase subunit beta"/>
    <property type="match status" value="1"/>
</dbReference>
<feature type="transmembrane region" description="Helical" evidence="17">
    <location>
        <begin position="358"/>
        <end position="380"/>
    </location>
</feature>
<dbReference type="CDD" id="cd03263">
    <property type="entry name" value="ABC_subfamily_A"/>
    <property type="match status" value="2"/>
</dbReference>
<dbReference type="FunFam" id="3.40.50.300:FF:002470">
    <property type="entry name" value="ABC transporter, putative"/>
    <property type="match status" value="1"/>
</dbReference>
<feature type="transmembrane region" description="Helical" evidence="17">
    <location>
        <begin position="1419"/>
        <end position="1440"/>
    </location>
</feature>
<evidence type="ECO:0000256" key="16">
    <source>
        <dbReference type="ARBA" id="ARBA00048552"/>
    </source>
</evidence>
<feature type="transmembrane region" description="Helical" evidence="17">
    <location>
        <begin position="503"/>
        <end position="523"/>
    </location>
</feature>
<evidence type="ECO:0000256" key="4">
    <source>
        <dbReference type="ARBA" id="ARBA00022478"/>
    </source>
</evidence>
<keyword evidence="5" id="KW-0808">Transferase</keyword>
<dbReference type="Pfam" id="PF04566">
    <property type="entry name" value="RNA_pol_Rpb2_4"/>
    <property type="match status" value="1"/>
</dbReference>
<dbReference type="Gene3D" id="2.40.50.150">
    <property type="match status" value="1"/>
</dbReference>
<dbReference type="SUPFAM" id="SSF52540">
    <property type="entry name" value="P-loop containing nucleoside triphosphate hydrolases"/>
    <property type="match status" value="2"/>
</dbReference>
<dbReference type="GO" id="GO:0000428">
    <property type="term" value="C:DNA-directed RNA polymerase complex"/>
    <property type="evidence" value="ECO:0007669"/>
    <property type="project" value="UniProtKB-KW"/>
</dbReference>
<accession>A0A7R9BJR3</accession>
<dbReference type="OrthoDB" id="10248617at2759"/>
<protein>
    <recommendedName>
        <fullName evidence="3">DNA-directed RNA polymerase</fullName>
        <ecNumber evidence="3">2.7.7.6</ecNumber>
    </recommendedName>
</protein>
<organism evidence="19">
    <name type="scientific">Notodromas monacha</name>
    <dbReference type="NCBI Taxonomy" id="399045"/>
    <lineage>
        <taxon>Eukaryota</taxon>
        <taxon>Metazoa</taxon>
        <taxon>Ecdysozoa</taxon>
        <taxon>Arthropoda</taxon>
        <taxon>Crustacea</taxon>
        <taxon>Oligostraca</taxon>
        <taxon>Ostracoda</taxon>
        <taxon>Podocopa</taxon>
        <taxon>Podocopida</taxon>
        <taxon>Cypridocopina</taxon>
        <taxon>Cypridoidea</taxon>
        <taxon>Cyprididae</taxon>
        <taxon>Notodromas</taxon>
    </lineage>
</organism>
<dbReference type="PROSITE" id="PS00211">
    <property type="entry name" value="ABC_TRANSPORTER_1"/>
    <property type="match status" value="1"/>
</dbReference>
<dbReference type="PANTHER" id="PTHR19229">
    <property type="entry name" value="ATP-BINDING CASSETTE TRANSPORTER SUBFAMILY A ABCA"/>
    <property type="match status" value="1"/>
</dbReference>
<dbReference type="Gene3D" id="3.40.50.300">
    <property type="entry name" value="P-loop containing nucleotide triphosphate hydrolases"/>
    <property type="match status" value="2"/>
</dbReference>
<dbReference type="GO" id="GO:0006351">
    <property type="term" value="P:DNA-templated transcription"/>
    <property type="evidence" value="ECO:0007669"/>
    <property type="project" value="InterPro"/>
</dbReference>
<sequence>MFGRKLLLLLWKNWIIRLRHPVLFIVETLAVALFFAILLFVKIQLSTGSATIFDDNATIFAPQTESQVLGPFLRPIRGSFPMFGQRYTVMFAPNGSQEVREIMAGFYSMIGSPNGLVLKGFPDERALLTAVDELSLTEGLALLKGAVVFNPFANKNGSESGRRISYKIRIKSFRPATNLLFIPVTIPGPRKQDTDYNSKFVPFQHLIDASIMRWTCGKNPTGKCSSISSSNASLSGFIAGGNLYGDFKIQLQRFPYPAYSEALQDFLSFLFGLMLPMFTVFGYLFLVPIIHLGVVKEKQSGVKELMKMMGMSRFLYWTSWLLSNSISLIIPVAIAIIISVAPLSKDGAIYKNSNPLLIAVFYILYTLAFIAFAFFVTTFFDRLLKTIPAGVLLMLLTYMAPTFALNLWNVSSEGGGTIGRGAAFGLCLMPNMAMVYGVRIAFAFEGRGGGTIGRGAAFGLCLMPNMAMVYGVRIAFAFEGRGNGVQFTNLSTAPFLWDGMTMLSVYFILIFDVVIYMTLTLYLDTVNPGKYGVRAPLLFPIKLSYWFPNRQETGENVSSAKQRLSASIAARQGKFFEDEPSHLSSGIEVVDLMKIFGTREKGHVAVNHLYLKAFKGQITALLGHNGAGKTTTMSILTGLFSPTSGTAFIEGLDIRTNMQKIRERLGLCPQYSMLFPEVKVMEHLLLFGQLKGLSKSAARAEGVDLMQRLNLTEKQNAMSANLSGGQKRKLSLAIALIGGSETVILDEPTSGMDPEARRNMWDYLQEQKGKRTILLTTHFMEEADVLGDRIAIMAEGTLQCSGTPMFLKNQYGTGMTLNMLKQTSEDWDTVKSIIRSEMPSATLKSESENELAIKLPNNERSAYPKLLNALESRRDELGILSFSITSTTMEEVFLRVGEGAEYVNFTDDEPILEDMEDLEDAHWKTQKKVMAKRGNKTESIESLASKKGLNASKNTGFSLTLQRLRAVVTKKMLYSTRKWSLLISQVVLPLLCCLAALIIDKTSNSSTSDPYSLPMTLSPYAPSSAFVRVDSDSSELAFRASEMYASSIRDKSYSPKPISYFRVPSNESMIDYLLGRGAANAVRYRIEDLIAGDFMKDDGVNATASVVVAKGMYQTIPLHAAGIAVNAMNNALFKVITNNSENDIEVFNHPLPKSSLENVLENFAMQQSANSSSMGPSLYANIDSDFIYSLVWATGVFLIVCAFVVFPIEEQTSGSKQLQLMTGMRTEIYWLGHMIGDTAVMTVTIIIMLIMFAAVNASGIFLANGSSAIGALFVLLLFYGFAAMPFAYFHSFWFKTPGTGFAIHIMDNLLLGSISTCIVALLQSAGTDDLRMGAVVLKWICRFFPPFPFCHAVFLLIERAYANNKCSFIPETVKNAVCDPGIAASIPQSVKSCCAQCGSVVFGPCFQPDNFLAWDEPGIGVDILMLFFSGLLFYLVLFILESGILKRIFPSPYQQVEENLTTDVDVAKENERVWSIIHQKKLDEDALVVGSLKKVFKELVAVDDLSLGVHHGECFGLLGVNGAGKTTTFRMLTGAETKTSGKAFLMGYDLDSRRSDFLQRTGYCPQFDSLVDVMTGDEMLYLYSRLRGMREPLISGHVKHLIQRLGLQNFWSKTCGNYSGGNKRKLSTAMAMAADPSVLFLDEPTSGVDPVSRRRIWKALSAAIDNGQSIVLTSHSMEECEALCHRLGIMVNGRFRCLGPVSYLKQKFCQGYSILIKLDPKYGDDGESFQKLKEFIETSIRSSSLRDHHEGLIQYYISDPDTKWDLIFRTMELAKETWTLFLEDYSVGETTLEQIFLTFARDQINDPARYKDHDVIGRNCKQTVGHLAKTVIYTEKWKLVPGFLRVKGLVRQHIDSFNYFINVGIKKIVKANELITSDVDPSFYVKYLDVQVGTPDVEEGFNISRPTTPHECRLRDLTYSAPITVDVEYTKGSARVLRRGVLIGRMPLMLRSSNCVLSSASTRGEFEAMSECPHDPGGYFIVRGTEKAILIQEQMMWNRIIIDKDPVKGTYICHVMSSSNLMRSRAAVVYAKKKLLVRHNGLSDDVPASVVFKALGMETDQEFVQMIGTEEAVISLLMPTVDESRRLGITTQAQALNYIGKKVRLKRFVSPGLPSSFAATKRTKLPADEARHFLSTNFLPHVRDLTTILEDSPEVRMFVSGGKFVCRQKAMYMAIMIRRVIMCTLDESMLGKDDRDYYGNKRMELGGSLMALMFEDLFKKLNTELKATAERNIPKIKAAQFDVLMYIRPNIEISLQGNWIIKRFKMERHGVTQVLSRLSYISALGMMTRVNSQFEKSRKVSGPRSLQPSQWGMLCPSDTPEGEACGLVKNLALLTHITTEVDDGPIIRLVLNIGVEDVNLLSGEEFSYPKSYLVFVNGNIIGVISDPGRLLRNFRLVRRRGLVDGYVSIYPFHKHKSIYISTDGGRLCRPYIIVENGRPFLQDTDLEKLERGLKTFEDFVNDGLIEFLDVNEENDSLIATYEDEITRETTHLEIEPFTLLGVCAGLVPYPHHNQSPRNTYQCAMGKQAMGTIALNMRSRIDTLMYGLVYPHRPIVKTRTIELINFEELPAGQNAIVAVMSYSGYDIEDALVLNKASLDRAVRGYGGDFVPGLLSRGAFVSRAFVARGPPYKPMSLMTFQT</sequence>
<evidence type="ECO:0000256" key="13">
    <source>
        <dbReference type="ARBA" id="ARBA00022989"/>
    </source>
</evidence>
<feature type="transmembrane region" description="Helical" evidence="17">
    <location>
        <begin position="266"/>
        <end position="294"/>
    </location>
</feature>
<gene>
    <name evidence="19" type="ORF">NMOB1V02_LOCUS4338</name>
</gene>
<dbReference type="SMART" id="SM00382">
    <property type="entry name" value="AAA"/>
    <property type="match status" value="2"/>
</dbReference>
<dbReference type="InterPro" id="IPR037034">
    <property type="entry name" value="RNA_pol_Rpb2_2_sf"/>
</dbReference>
<dbReference type="InterPro" id="IPR056264">
    <property type="entry name" value="R2_ABCA1-4-like"/>
</dbReference>
<dbReference type="GO" id="GO:0003677">
    <property type="term" value="F:DNA binding"/>
    <property type="evidence" value="ECO:0007669"/>
    <property type="project" value="InterPro"/>
</dbReference>
<feature type="domain" description="ABC transporter" evidence="18">
    <location>
        <begin position="1487"/>
        <end position="1717"/>
    </location>
</feature>
<feature type="transmembrane region" description="Helical" evidence="17">
    <location>
        <begin position="21"/>
        <end position="41"/>
    </location>
</feature>
<dbReference type="InterPro" id="IPR007645">
    <property type="entry name" value="RNA_pol_Rpb2_3"/>
</dbReference>
<dbReference type="Gene3D" id="2.40.270.10">
    <property type="entry name" value="DNA-directed RNA polymerase, subunit 2, domain 6"/>
    <property type="match status" value="1"/>
</dbReference>
<dbReference type="InterPro" id="IPR007642">
    <property type="entry name" value="RNA_pol_Rpb2_2"/>
</dbReference>
<evidence type="ECO:0000256" key="17">
    <source>
        <dbReference type="SAM" id="Phobius"/>
    </source>
</evidence>
<feature type="transmembrane region" description="Helical" evidence="17">
    <location>
        <begin position="979"/>
        <end position="999"/>
    </location>
</feature>
<reference evidence="19" key="1">
    <citation type="submission" date="2020-11" db="EMBL/GenBank/DDBJ databases">
        <authorList>
            <person name="Tran Van P."/>
        </authorList>
    </citation>
    <scope>NUCLEOTIDE SEQUENCE</scope>
</reference>
<evidence type="ECO:0000256" key="15">
    <source>
        <dbReference type="ARBA" id="ARBA00023163"/>
    </source>
</evidence>
<keyword evidence="14 17" id="KW-0472">Membrane</keyword>
<feature type="transmembrane region" description="Helical" evidence="17">
    <location>
        <begin position="1186"/>
        <end position="1208"/>
    </location>
</feature>
<proteinExistence type="inferred from homology"/>
<dbReference type="InterPro" id="IPR007647">
    <property type="entry name" value="RNA_pol_Rpb2_5"/>
</dbReference>
<dbReference type="Pfam" id="PF04563">
    <property type="entry name" value="RNA_pol_Rpb2_1"/>
    <property type="match status" value="1"/>
</dbReference>
<evidence type="ECO:0000256" key="2">
    <source>
        <dbReference type="ARBA" id="ARBA00006835"/>
    </source>
</evidence>
<dbReference type="InterPro" id="IPR017871">
    <property type="entry name" value="ABC_transporter-like_CS"/>
</dbReference>
<comment type="similarity">
    <text evidence="2">Belongs to the RNA polymerase beta chain family.</text>
</comment>
<dbReference type="FunFam" id="3.90.1100.10:FF:000021">
    <property type="entry name" value="DNA-directed RNA polymerase subunit beta"/>
    <property type="match status" value="1"/>
</dbReference>
<name>A0A7R9BJR3_9CRUS</name>
<dbReference type="Pfam" id="PF23321">
    <property type="entry name" value="R1_ABCA1"/>
    <property type="match status" value="1"/>
</dbReference>
<dbReference type="Pfam" id="PF04561">
    <property type="entry name" value="RNA_pol_Rpb2_2"/>
    <property type="match status" value="1"/>
</dbReference>
<keyword evidence="13 17" id="KW-1133">Transmembrane helix</keyword>
<feature type="transmembrane region" description="Helical" evidence="17">
    <location>
        <begin position="422"/>
        <end position="444"/>
    </location>
</feature>
<evidence type="ECO:0000256" key="1">
    <source>
        <dbReference type="ARBA" id="ARBA00004141"/>
    </source>
</evidence>
<comment type="catalytic activity">
    <reaction evidence="16">
        <text>RNA(n) + a ribonucleoside 5'-triphosphate = RNA(n+1) + diphosphate</text>
        <dbReference type="Rhea" id="RHEA:21248"/>
        <dbReference type="Rhea" id="RHEA-COMP:14527"/>
        <dbReference type="Rhea" id="RHEA-COMP:17342"/>
        <dbReference type="ChEBI" id="CHEBI:33019"/>
        <dbReference type="ChEBI" id="CHEBI:61557"/>
        <dbReference type="ChEBI" id="CHEBI:140395"/>
        <dbReference type="EC" id="2.7.7.6"/>
    </reaction>
</comment>
<dbReference type="CDD" id="cd00653">
    <property type="entry name" value="RNA_pol_B_RPB2"/>
    <property type="match status" value="1"/>
</dbReference>
<dbReference type="InterPro" id="IPR015712">
    <property type="entry name" value="DNA-dir_RNA_pol_su2"/>
</dbReference>
<dbReference type="Pfam" id="PF00562">
    <property type="entry name" value="RNA_pol_Rpb2_6"/>
    <property type="match status" value="1"/>
</dbReference>
<dbReference type="GO" id="GO:0140359">
    <property type="term" value="F:ABC-type transporter activity"/>
    <property type="evidence" value="ECO:0007669"/>
    <property type="project" value="InterPro"/>
</dbReference>
<dbReference type="EMBL" id="CAJPEX010000657">
    <property type="protein sequence ID" value="CAG0916734.1"/>
    <property type="molecule type" value="Genomic_DNA"/>
</dbReference>
<dbReference type="InterPro" id="IPR026082">
    <property type="entry name" value="ABCA"/>
</dbReference>
<dbReference type="Gene3D" id="3.90.1100.10">
    <property type="match status" value="1"/>
</dbReference>
<keyword evidence="12" id="KW-0067">ATP-binding</keyword>
<evidence type="ECO:0000256" key="6">
    <source>
        <dbReference type="ARBA" id="ARBA00022692"/>
    </source>
</evidence>
<evidence type="ECO:0000256" key="11">
    <source>
        <dbReference type="ARBA" id="ARBA00022833"/>
    </source>
</evidence>
<feature type="transmembrane region" description="Helical" evidence="17">
    <location>
        <begin position="1267"/>
        <end position="1289"/>
    </location>
</feature>
<keyword evidence="20" id="KW-1185">Reference proteome</keyword>
<evidence type="ECO:0000256" key="10">
    <source>
        <dbReference type="ARBA" id="ARBA00022771"/>
    </source>
</evidence>
<dbReference type="Pfam" id="PF12698">
    <property type="entry name" value="ABC2_membrane_3"/>
    <property type="match status" value="2"/>
</dbReference>
<evidence type="ECO:0000256" key="14">
    <source>
        <dbReference type="ARBA" id="ARBA00023136"/>
    </source>
</evidence>
<evidence type="ECO:0000256" key="7">
    <source>
        <dbReference type="ARBA" id="ARBA00022695"/>
    </source>
</evidence>
<feature type="transmembrane region" description="Helical" evidence="17">
    <location>
        <begin position="314"/>
        <end position="338"/>
    </location>
</feature>
<dbReference type="InterPro" id="IPR007646">
    <property type="entry name" value="RNA_pol_Rpb2_4"/>
</dbReference>
<evidence type="ECO:0000259" key="18">
    <source>
        <dbReference type="PROSITE" id="PS50893"/>
    </source>
</evidence>